<keyword evidence="1" id="KW-0012">Acyltransferase</keyword>
<dbReference type="GO" id="GO:0016746">
    <property type="term" value="F:acyltransferase activity"/>
    <property type="evidence" value="ECO:0007669"/>
    <property type="project" value="UniProtKB-KW"/>
</dbReference>
<organism evidence="1 2">
    <name type="scientific">Enterobacter cancerogenus</name>
    <dbReference type="NCBI Taxonomy" id="69218"/>
    <lineage>
        <taxon>Bacteria</taxon>
        <taxon>Pseudomonadati</taxon>
        <taxon>Pseudomonadota</taxon>
        <taxon>Gammaproteobacteria</taxon>
        <taxon>Enterobacterales</taxon>
        <taxon>Enterobacteriaceae</taxon>
        <taxon>Enterobacter</taxon>
        <taxon>Enterobacter cloacae complex</taxon>
    </lineage>
</organism>
<name>A0ABX8KII3_9ENTR</name>
<keyword evidence="2" id="KW-1185">Reference proteome</keyword>
<protein>
    <submittedName>
        <fullName evidence="1">GNAT family N-acetyltransferase</fullName>
        <ecNumber evidence="1">2.3.1.-</ecNumber>
    </submittedName>
</protein>
<accession>A0ABX8KII3</accession>
<dbReference type="Proteomes" id="UP000683583">
    <property type="component" value="Chromosome"/>
</dbReference>
<dbReference type="Pfam" id="PF07395">
    <property type="entry name" value="Mig-14"/>
    <property type="match status" value="1"/>
</dbReference>
<dbReference type="SUPFAM" id="SSF55729">
    <property type="entry name" value="Acyl-CoA N-acyltransferases (Nat)"/>
    <property type="match status" value="1"/>
</dbReference>
<reference evidence="1 2" key="1">
    <citation type="submission" date="2021-06" db="EMBL/GenBank/DDBJ databases">
        <title>FDA dAtabase for Regulatory Grade micrObial Sequences (FDA-ARGOS): Supporting development and validation of Infectious Disease Dx tests.</title>
        <authorList>
            <person name="Sproer C."/>
            <person name="Gronow S."/>
            <person name="Severitt S."/>
            <person name="Schroder I."/>
            <person name="Tallon L."/>
            <person name="Sadzewicz L."/>
            <person name="Zhao X."/>
            <person name="Boylan J."/>
            <person name="Ott S."/>
            <person name="Bowen H."/>
            <person name="Vavikolanu K."/>
            <person name="Mehta A."/>
            <person name="Aluvathingal J."/>
            <person name="Nadendla S."/>
            <person name="Lowell S."/>
            <person name="Myers T."/>
            <person name="Yan Y."/>
        </authorList>
    </citation>
    <scope>NUCLEOTIDE SEQUENCE [LARGE SCALE GENOMIC DNA]</scope>
    <source>
        <strain evidence="1 2">FDAARGOS 1428</strain>
    </source>
</reference>
<dbReference type="RefSeq" id="WP_176399451.1">
    <property type="nucleotide sequence ID" value="NZ_CP077290.1"/>
</dbReference>
<dbReference type="InterPro" id="IPR016181">
    <property type="entry name" value="Acyl_CoA_acyltransferase"/>
</dbReference>
<gene>
    <name evidence="1" type="ORF">I6L58_18550</name>
</gene>
<dbReference type="EMBL" id="CP077290">
    <property type="protein sequence ID" value="QXA48686.1"/>
    <property type="molecule type" value="Genomic_DNA"/>
</dbReference>
<keyword evidence="1" id="KW-0808">Transferase</keyword>
<dbReference type="EC" id="2.3.1.-" evidence="1"/>
<sequence length="292" mass="33860">MLKATLLGWKECSLDVYKQAFAMYGGSVCCHPDVITYLSNKLGKEVKYYCKTQDDVLICASYSIQGGLCLFSGDYPFVYEDIIIPCNPDGKVILPFRTKKMSPKQTGFILNSFSNRLLKNKICHIKQNFSSKTSRKRNGERNRFIKAGGEILNIESLSSKDICDAYLKLFRLRWKDKLRPFPEENLFETIERFRHMLFGAVLTLNDEIIAIDLIFKTEAIDWVYFDDINGGYDPSYSDLSVGSILLWENYNRAKELCQEGNKKLIFSLGKYCEEWEYKKTWCEVLSLRRTIC</sequence>
<dbReference type="InterPro" id="IPR009977">
    <property type="entry name" value="Mig-14"/>
</dbReference>
<evidence type="ECO:0000313" key="1">
    <source>
        <dbReference type="EMBL" id="QXA48686.1"/>
    </source>
</evidence>
<evidence type="ECO:0000313" key="2">
    <source>
        <dbReference type="Proteomes" id="UP000683583"/>
    </source>
</evidence>
<proteinExistence type="predicted"/>